<dbReference type="Proteomes" id="UP001500067">
    <property type="component" value="Unassembled WGS sequence"/>
</dbReference>
<evidence type="ECO:0000313" key="1">
    <source>
        <dbReference type="EMBL" id="GAA4460509.1"/>
    </source>
</evidence>
<keyword evidence="2" id="KW-1185">Reference proteome</keyword>
<organism evidence="1 2">
    <name type="scientific">Nemorincola caseinilytica</name>
    <dbReference type="NCBI Taxonomy" id="2054315"/>
    <lineage>
        <taxon>Bacteria</taxon>
        <taxon>Pseudomonadati</taxon>
        <taxon>Bacteroidota</taxon>
        <taxon>Chitinophagia</taxon>
        <taxon>Chitinophagales</taxon>
        <taxon>Chitinophagaceae</taxon>
        <taxon>Nemorincola</taxon>
    </lineage>
</organism>
<accession>A0ABP8N7E8</accession>
<reference evidence="2" key="1">
    <citation type="journal article" date="2019" name="Int. J. Syst. Evol. Microbiol.">
        <title>The Global Catalogue of Microorganisms (GCM) 10K type strain sequencing project: providing services to taxonomists for standard genome sequencing and annotation.</title>
        <authorList>
            <consortium name="The Broad Institute Genomics Platform"/>
            <consortium name="The Broad Institute Genome Sequencing Center for Infectious Disease"/>
            <person name="Wu L."/>
            <person name="Ma J."/>
        </authorList>
    </citation>
    <scope>NUCLEOTIDE SEQUENCE [LARGE SCALE GENOMIC DNA]</scope>
    <source>
        <strain evidence="2">JCM 32105</strain>
    </source>
</reference>
<evidence type="ECO:0000313" key="2">
    <source>
        <dbReference type="Proteomes" id="UP001500067"/>
    </source>
</evidence>
<name>A0ABP8N7E8_9BACT</name>
<gene>
    <name evidence="1" type="ORF">GCM10023093_03270</name>
</gene>
<comment type="caution">
    <text evidence="1">The sequence shown here is derived from an EMBL/GenBank/DDBJ whole genome shotgun (WGS) entry which is preliminary data.</text>
</comment>
<sequence>MSSCARQETVCECVNNNSYNGKKKNVFILSKRRLDNETALAECAKWQETGNGTYDTCLVKIIK</sequence>
<proteinExistence type="predicted"/>
<dbReference type="EMBL" id="BAABFA010000004">
    <property type="protein sequence ID" value="GAA4460509.1"/>
    <property type="molecule type" value="Genomic_DNA"/>
</dbReference>
<protein>
    <submittedName>
        <fullName evidence="1">Uncharacterized protein</fullName>
    </submittedName>
</protein>